<accession>A0A182J2R4</accession>
<name>A0A182J2R4_ANOAO</name>
<sequence length="754" mass="83845">MNCGQRWVSSTSVSEMSSVGIGVVGSSELISRLGQLQSSCSSASSSSSDSSSSSSDCPSEAIDAFDFELRDGDESAERLFRARRTPHDGGPNTAAAKPVASCSSSIAVLLHLLLLLLLLLWLWLLANAAFGKKRLQHTEHLERAGTAGTARQLPQVLKTRRRQRYGGQQRGKRRRTRQLLAGGRLEGNRGGALPLLQLLLLLLLLLFEELVGIDADTCLVCTSRSWSIWLSNATFSWSARCFSSAFTADTCSAAFSFAHSSRSASMFSSSVRFLFSASRIDSCSDLMRASCCEISSRHSLSDSRLAQRADRFFASDFILLMYSRATVNSSSTLPADASTFIFISFWSAASACPTSDRSRSRLVSISLMRFFWCDDMSFSCCSSDWTLLSVVCFCSSSSFTLDLLRLLVVVDRQLLERLQHLLHLLLRVLVLLLDARHLRLQVLVVAARVGDQLLLLDDLLLQLLHVLRLLVDLLVLLVQLLVEPLALHLERVALGRQRQPTAARRRRHGQIDRLRQQHLDVRRARLHRVLLQVELLLQVDRFARAPPGQLGLQLLDLALQLDSPLEEETYLRPKSSVDFVSDSLKLAGEQQMTMVVRALPPSDSCRMRVSFESRYGMCVLLPSARAEITLPSADSDLLMFFASSSTVPSAPVFDTFSEPARSTRYSLPDSFFSFSMFSCLTLIRKTECERDECSFMFVTAMCRFDLPSSITSNTSSGLETKRSDAPFTYGTRFLSSCTLKFTFDTSSRSRILSM</sequence>
<reference evidence="1" key="1">
    <citation type="submission" date="2022-08" db="UniProtKB">
        <authorList>
            <consortium name="EnsemblMetazoa"/>
        </authorList>
    </citation>
    <scope>IDENTIFICATION</scope>
    <source>
        <strain evidence="1">EBRO</strain>
    </source>
</reference>
<evidence type="ECO:0000313" key="1">
    <source>
        <dbReference type="EnsemblMetazoa" id="AATE010264-PA.1"/>
    </source>
</evidence>
<dbReference type="EnsemblMetazoa" id="AATE010264-RA">
    <property type="protein sequence ID" value="AATE010264-PA.1"/>
    <property type="gene ID" value="AATE010264"/>
</dbReference>
<dbReference type="VEuPathDB" id="VectorBase:AATE010264"/>
<dbReference type="AlphaFoldDB" id="A0A182J2R4"/>
<protein>
    <submittedName>
        <fullName evidence="1">Uncharacterized protein</fullName>
    </submittedName>
</protein>
<organism evidence="1">
    <name type="scientific">Anopheles atroparvus</name>
    <name type="common">European mosquito</name>
    <dbReference type="NCBI Taxonomy" id="41427"/>
    <lineage>
        <taxon>Eukaryota</taxon>
        <taxon>Metazoa</taxon>
        <taxon>Ecdysozoa</taxon>
        <taxon>Arthropoda</taxon>
        <taxon>Hexapoda</taxon>
        <taxon>Insecta</taxon>
        <taxon>Pterygota</taxon>
        <taxon>Neoptera</taxon>
        <taxon>Endopterygota</taxon>
        <taxon>Diptera</taxon>
        <taxon>Nematocera</taxon>
        <taxon>Culicoidea</taxon>
        <taxon>Culicidae</taxon>
        <taxon>Anophelinae</taxon>
        <taxon>Anopheles</taxon>
    </lineage>
</organism>
<proteinExistence type="predicted"/>